<dbReference type="InterPro" id="IPR010221">
    <property type="entry name" value="VCBS_dom"/>
</dbReference>
<keyword evidence="2" id="KW-1185">Reference proteome</keyword>
<evidence type="ECO:0000313" key="2">
    <source>
        <dbReference type="Proteomes" id="UP000189021"/>
    </source>
</evidence>
<proteinExistence type="predicted"/>
<protein>
    <recommendedName>
        <fullName evidence="3">RapA2 cadherin-like domain-containing protein</fullName>
    </recommendedName>
</protein>
<accession>A0AB36JSC0</accession>
<feature type="non-terminal residue" evidence="1">
    <location>
        <position position="152"/>
    </location>
</feature>
<dbReference type="RefSeq" id="WP_201258685.1">
    <property type="nucleotide sequence ID" value="NZ_MUEK01000081.1"/>
</dbReference>
<evidence type="ECO:0000313" key="1">
    <source>
        <dbReference type="EMBL" id="OOE33906.1"/>
    </source>
</evidence>
<reference evidence="1 2" key="1">
    <citation type="journal article" date="2017" name="Genome Announc.">
        <title>Draft Genome Sequences of Salinivibrio proteolyticus, Salinivibrio sharmensis, Salinivibrio siamensis, Salinivibrio costicola subsp. alcaliphilus, Salinivibrio costicola subsp. vallismortis, and 29 New Isolates Belonging to the Genus Salinivibrio.</title>
        <authorList>
            <person name="Lopez-Hermoso C."/>
            <person name="de la Haba R.R."/>
            <person name="Sanchez-Porro C."/>
            <person name="Bayliss S.C."/>
            <person name="Feil E.J."/>
            <person name="Ventosa A."/>
        </authorList>
    </citation>
    <scope>NUCLEOTIDE SEQUENCE [LARGE SCALE GENOMIC DNA]</scope>
    <source>
        <strain evidence="1 2">AL184</strain>
    </source>
</reference>
<gene>
    <name evidence="1" type="ORF">BZG00_15965</name>
</gene>
<dbReference type="AlphaFoldDB" id="A0AB36JSC0"/>
<dbReference type="EMBL" id="MUEK01000081">
    <property type="protein sequence ID" value="OOE33906.1"/>
    <property type="molecule type" value="Genomic_DNA"/>
</dbReference>
<organism evidence="1 2">
    <name type="scientific">Salinivibrio kushneri</name>
    <dbReference type="NCBI Taxonomy" id="1908198"/>
    <lineage>
        <taxon>Bacteria</taxon>
        <taxon>Pseudomonadati</taxon>
        <taxon>Pseudomonadota</taxon>
        <taxon>Gammaproteobacteria</taxon>
        <taxon>Vibrionales</taxon>
        <taxon>Vibrionaceae</taxon>
        <taxon>Salinivibrio</taxon>
    </lineage>
</organism>
<dbReference type="NCBIfam" id="TIGR01965">
    <property type="entry name" value="VCBS_repeat"/>
    <property type="match status" value="2"/>
</dbReference>
<feature type="non-terminal residue" evidence="1">
    <location>
        <position position="1"/>
    </location>
</feature>
<dbReference type="Proteomes" id="UP000189021">
    <property type="component" value="Unassembled WGS sequence"/>
</dbReference>
<comment type="caution">
    <text evidence="1">The sequence shown here is derived from an EMBL/GenBank/DDBJ whole genome shotgun (WGS) entry which is preliminary data.</text>
</comment>
<name>A0AB36JSC0_9GAMM</name>
<evidence type="ECO:0008006" key="3">
    <source>
        <dbReference type="Google" id="ProtNLM"/>
    </source>
</evidence>
<sequence length="152" mass="15414">DGVADSTAQTITITLNGANDTPVLNVVTSGSYTDTAANDTFSDITGTLSGSDRDSADTVSFELDGSSASSEVGFTVEKSSTYGTFYLNATSGAYKFVANDSAIEALKTTATATFDVNATDGVADSTAQTITITLNGANDTPVLNVVTSGSYT</sequence>